<comment type="caution">
    <text evidence="1">The sequence shown here is derived from an EMBL/GenBank/DDBJ whole genome shotgun (WGS) entry which is preliminary data.</text>
</comment>
<evidence type="ECO:0000313" key="2">
    <source>
        <dbReference type="Proteomes" id="UP001165667"/>
    </source>
</evidence>
<dbReference type="EMBL" id="JAMOIM010000012">
    <property type="protein sequence ID" value="MCW6509914.1"/>
    <property type="molecule type" value="Genomic_DNA"/>
</dbReference>
<proteinExistence type="predicted"/>
<protein>
    <submittedName>
        <fullName evidence="1">Uncharacterized protein</fullName>
    </submittedName>
</protein>
<sequence>MNEAKALRALADKLDELEGLKAFPADITEPGEVVVTWTEGRDHEGYETLSAAISTLVSQHWNALRSQVVKSKEGEVQAARAVWTGLNTPVAADAGQDTGFRKVG</sequence>
<keyword evidence="2" id="KW-1185">Reference proteome</keyword>
<evidence type="ECO:0000313" key="1">
    <source>
        <dbReference type="EMBL" id="MCW6509914.1"/>
    </source>
</evidence>
<name>A0AA41YWK5_9HYPH</name>
<reference evidence="1" key="1">
    <citation type="submission" date="2022-05" db="EMBL/GenBank/DDBJ databases">
        <authorList>
            <person name="Pankratov T."/>
        </authorList>
    </citation>
    <scope>NUCLEOTIDE SEQUENCE</scope>
    <source>
        <strain evidence="1">BP6-180914</strain>
    </source>
</reference>
<organism evidence="1 2">
    <name type="scientific">Lichenifustis flavocetrariae</name>
    <dbReference type="NCBI Taxonomy" id="2949735"/>
    <lineage>
        <taxon>Bacteria</taxon>
        <taxon>Pseudomonadati</taxon>
        <taxon>Pseudomonadota</taxon>
        <taxon>Alphaproteobacteria</taxon>
        <taxon>Hyphomicrobiales</taxon>
        <taxon>Lichenihabitantaceae</taxon>
        <taxon>Lichenifustis</taxon>
    </lineage>
</organism>
<dbReference type="Proteomes" id="UP001165667">
    <property type="component" value="Unassembled WGS sequence"/>
</dbReference>
<dbReference type="RefSeq" id="WP_282586286.1">
    <property type="nucleotide sequence ID" value="NZ_JAMOIM010000012.1"/>
</dbReference>
<gene>
    <name evidence="1" type="ORF">M8523_17995</name>
</gene>
<accession>A0AA41YWK5</accession>
<dbReference type="AlphaFoldDB" id="A0AA41YWK5"/>